<feature type="region of interest" description="Disordered" evidence="1">
    <location>
        <begin position="103"/>
        <end position="188"/>
    </location>
</feature>
<sequence length="188" mass="20190">MVHRSNPTMMVMKRALWSSRGPAAVKGHPASAQLGLAPSLSHSSNARAGVARPATACGARQLFDRGRCRPARRSSSSIDMPASGGIVAARHRPASGARVVLVPPEPLPVQRQTKGHVKSSSPSSKTSLRPSHSGIRPQVVMKARRADGPPAPTWLRQRQRPSLAPQTVPPSNQLFNLPSSHRLQQREI</sequence>
<evidence type="ECO:0000313" key="2">
    <source>
        <dbReference type="EMBL" id="KAF2113137.1"/>
    </source>
</evidence>
<protein>
    <submittedName>
        <fullName evidence="2">Uncharacterized protein</fullName>
    </submittedName>
</protein>
<dbReference type="Proteomes" id="UP000799770">
    <property type="component" value="Unassembled WGS sequence"/>
</dbReference>
<keyword evidence="3" id="KW-1185">Reference proteome</keyword>
<feature type="compositionally biased region" description="Low complexity" evidence="1">
    <location>
        <begin position="119"/>
        <end position="133"/>
    </location>
</feature>
<reference evidence="2" key="1">
    <citation type="journal article" date="2020" name="Stud. Mycol.">
        <title>101 Dothideomycetes genomes: a test case for predicting lifestyles and emergence of pathogens.</title>
        <authorList>
            <person name="Haridas S."/>
            <person name="Albert R."/>
            <person name="Binder M."/>
            <person name="Bloem J."/>
            <person name="Labutti K."/>
            <person name="Salamov A."/>
            <person name="Andreopoulos B."/>
            <person name="Baker S."/>
            <person name="Barry K."/>
            <person name="Bills G."/>
            <person name="Bluhm B."/>
            <person name="Cannon C."/>
            <person name="Castanera R."/>
            <person name="Culley D."/>
            <person name="Daum C."/>
            <person name="Ezra D."/>
            <person name="Gonzalez J."/>
            <person name="Henrissat B."/>
            <person name="Kuo A."/>
            <person name="Liang C."/>
            <person name="Lipzen A."/>
            <person name="Lutzoni F."/>
            <person name="Magnuson J."/>
            <person name="Mondo S."/>
            <person name="Nolan M."/>
            <person name="Ohm R."/>
            <person name="Pangilinan J."/>
            <person name="Park H.-J."/>
            <person name="Ramirez L."/>
            <person name="Alfaro M."/>
            <person name="Sun H."/>
            <person name="Tritt A."/>
            <person name="Yoshinaga Y."/>
            <person name="Zwiers L.-H."/>
            <person name="Turgeon B."/>
            <person name="Goodwin S."/>
            <person name="Spatafora J."/>
            <person name="Crous P."/>
            <person name="Grigoriev I."/>
        </authorList>
    </citation>
    <scope>NUCLEOTIDE SEQUENCE</scope>
    <source>
        <strain evidence="2">CBS 627.86</strain>
    </source>
</reference>
<name>A0A6A5Z2P6_9PLEO</name>
<evidence type="ECO:0000313" key="3">
    <source>
        <dbReference type="Proteomes" id="UP000799770"/>
    </source>
</evidence>
<gene>
    <name evidence="2" type="ORF">BDV96DRAFT_664044</name>
</gene>
<dbReference type="AlphaFoldDB" id="A0A6A5Z2P6"/>
<proteinExistence type="predicted"/>
<accession>A0A6A5Z2P6</accession>
<dbReference type="EMBL" id="ML977329">
    <property type="protein sequence ID" value="KAF2113137.1"/>
    <property type="molecule type" value="Genomic_DNA"/>
</dbReference>
<organism evidence="2 3">
    <name type="scientific">Lophiotrema nucula</name>
    <dbReference type="NCBI Taxonomy" id="690887"/>
    <lineage>
        <taxon>Eukaryota</taxon>
        <taxon>Fungi</taxon>
        <taxon>Dikarya</taxon>
        <taxon>Ascomycota</taxon>
        <taxon>Pezizomycotina</taxon>
        <taxon>Dothideomycetes</taxon>
        <taxon>Pleosporomycetidae</taxon>
        <taxon>Pleosporales</taxon>
        <taxon>Lophiotremataceae</taxon>
        <taxon>Lophiotrema</taxon>
    </lineage>
</organism>
<feature type="compositionally biased region" description="Polar residues" evidence="1">
    <location>
        <begin position="169"/>
        <end position="182"/>
    </location>
</feature>
<evidence type="ECO:0000256" key="1">
    <source>
        <dbReference type="SAM" id="MobiDB-lite"/>
    </source>
</evidence>